<evidence type="ECO:0000313" key="2">
    <source>
        <dbReference type="EMBL" id="QGM45308.1"/>
    </source>
</evidence>
<gene>
    <name evidence="2" type="ORF">H2LOC_006140</name>
</gene>
<reference evidence="2 3" key="1">
    <citation type="submission" date="2019-11" db="EMBL/GenBank/DDBJ databases">
        <title>The genome sequence of Methylocystis heyeri.</title>
        <authorList>
            <person name="Oshkin I.Y."/>
            <person name="Miroshnikov K."/>
            <person name="Dedysh S.N."/>
        </authorList>
    </citation>
    <scope>NUCLEOTIDE SEQUENCE [LARGE SCALE GENOMIC DNA]</scope>
    <source>
        <strain evidence="2 3">H2</strain>
    </source>
</reference>
<dbReference type="AlphaFoldDB" id="A0A6B8KFJ6"/>
<organism evidence="2 3">
    <name type="scientific">Methylocystis heyeri</name>
    <dbReference type="NCBI Taxonomy" id="391905"/>
    <lineage>
        <taxon>Bacteria</taxon>
        <taxon>Pseudomonadati</taxon>
        <taxon>Pseudomonadota</taxon>
        <taxon>Alphaproteobacteria</taxon>
        <taxon>Hyphomicrobiales</taxon>
        <taxon>Methylocystaceae</taxon>
        <taxon>Methylocystis</taxon>
    </lineage>
</organism>
<dbReference type="EMBL" id="CP046052">
    <property type="protein sequence ID" value="QGM45308.1"/>
    <property type="molecule type" value="Genomic_DNA"/>
</dbReference>
<sequence length="109" mass="12374">MRAFARSALLAAMVAVGFSQGAAAWVGPGQEATPSAMEEAGFTLASARNCQDYPRHRRRPRAACATQPRLRYNYYYPGYYWDGNVYQGWQYPYYGYPNCGYPFERGCGW</sequence>
<keyword evidence="1" id="KW-0732">Signal</keyword>
<evidence type="ECO:0008006" key="4">
    <source>
        <dbReference type="Google" id="ProtNLM"/>
    </source>
</evidence>
<keyword evidence="3" id="KW-1185">Reference proteome</keyword>
<protein>
    <recommendedName>
        <fullName evidence="4">Sulfur globule protein</fullName>
    </recommendedName>
</protein>
<feature type="signal peptide" evidence="1">
    <location>
        <begin position="1"/>
        <end position="24"/>
    </location>
</feature>
<evidence type="ECO:0000313" key="3">
    <source>
        <dbReference type="Proteomes" id="UP000309061"/>
    </source>
</evidence>
<feature type="chain" id="PRO_5025560081" description="Sulfur globule protein" evidence="1">
    <location>
        <begin position="25"/>
        <end position="109"/>
    </location>
</feature>
<proteinExistence type="predicted"/>
<dbReference type="KEGG" id="mhey:H2LOC_006140"/>
<dbReference type="Proteomes" id="UP000309061">
    <property type="component" value="Chromosome"/>
</dbReference>
<name>A0A6B8KFJ6_9HYPH</name>
<evidence type="ECO:0000256" key="1">
    <source>
        <dbReference type="SAM" id="SignalP"/>
    </source>
</evidence>
<accession>A0A6B8KFJ6</accession>
<dbReference type="RefSeq" id="WP_136495591.1">
    <property type="nucleotide sequence ID" value="NZ_CP046052.1"/>
</dbReference>